<organism evidence="4 5">
    <name type="scientific">Actinomadura alba</name>
    <dbReference type="NCBI Taxonomy" id="406431"/>
    <lineage>
        <taxon>Bacteria</taxon>
        <taxon>Bacillati</taxon>
        <taxon>Actinomycetota</taxon>
        <taxon>Actinomycetes</taxon>
        <taxon>Streptosporangiales</taxon>
        <taxon>Thermomonosporaceae</taxon>
        <taxon>Actinomadura</taxon>
    </lineage>
</organism>
<dbReference type="RefSeq" id="WP_187243077.1">
    <property type="nucleotide sequence ID" value="NZ_BAAAOK010000028.1"/>
</dbReference>
<dbReference type="SUPFAM" id="SSF52172">
    <property type="entry name" value="CheY-like"/>
    <property type="match status" value="1"/>
</dbReference>
<evidence type="ECO:0000313" key="4">
    <source>
        <dbReference type="EMBL" id="MBC6466076.1"/>
    </source>
</evidence>
<dbReference type="Proteomes" id="UP000805614">
    <property type="component" value="Unassembled WGS sequence"/>
</dbReference>
<feature type="domain" description="Response regulatory" evidence="3">
    <location>
        <begin position="4"/>
        <end position="127"/>
    </location>
</feature>
<feature type="modified residue" description="4-aspartylphosphate" evidence="2">
    <location>
        <position position="54"/>
    </location>
</feature>
<dbReference type="PANTHER" id="PTHR44591:SF3">
    <property type="entry name" value="RESPONSE REGULATORY DOMAIN-CONTAINING PROTEIN"/>
    <property type="match status" value="1"/>
</dbReference>
<dbReference type="PROSITE" id="PS50110">
    <property type="entry name" value="RESPONSE_REGULATORY"/>
    <property type="match status" value="1"/>
</dbReference>
<keyword evidence="1 2" id="KW-0597">Phosphoprotein</keyword>
<name>A0ABR7LMW2_9ACTN</name>
<dbReference type="Gene3D" id="3.40.50.2300">
    <property type="match status" value="1"/>
</dbReference>
<dbReference type="CDD" id="cd17535">
    <property type="entry name" value="REC_NarL-like"/>
    <property type="match status" value="1"/>
</dbReference>
<dbReference type="Pfam" id="PF00072">
    <property type="entry name" value="Response_reg"/>
    <property type="match status" value="1"/>
</dbReference>
<keyword evidence="5" id="KW-1185">Reference proteome</keyword>
<dbReference type="InterPro" id="IPR011006">
    <property type="entry name" value="CheY-like_superfamily"/>
</dbReference>
<evidence type="ECO:0000256" key="1">
    <source>
        <dbReference type="ARBA" id="ARBA00022553"/>
    </source>
</evidence>
<dbReference type="InterPro" id="IPR058245">
    <property type="entry name" value="NreC/VraR/RcsB-like_REC"/>
</dbReference>
<dbReference type="InterPro" id="IPR001789">
    <property type="entry name" value="Sig_transdc_resp-reg_receiver"/>
</dbReference>
<accession>A0ABR7LMW2</accession>
<evidence type="ECO:0000313" key="5">
    <source>
        <dbReference type="Proteomes" id="UP000805614"/>
    </source>
</evidence>
<evidence type="ECO:0000256" key="2">
    <source>
        <dbReference type="PROSITE-ProRule" id="PRU00169"/>
    </source>
</evidence>
<gene>
    <name evidence="4" type="ORF">HKK74_11270</name>
</gene>
<sequence>MAIRCLLIDDSRHFLEAARHLLEQEGISVVGTASTGTEAVCRAEELRPELVLLDICLGGDCGLELAHLLTQVARTTPPQGSWRPSIILTSTHAEEDYADLIADSDAVGFLSKPALSADAIRALLASGAIDAPATGRPYGPGASPVRWF</sequence>
<dbReference type="PANTHER" id="PTHR44591">
    <property type="entry name" value="STRESS RESPONSE REGULATOR PROTEIN 1"/>
    <property type="match status" value="1"/>
</dbReference>
<proteinExistence type="predicted"/>
<dbReference type="InterPro" id="IPR050595">
    <property type="entry name" value="Bact_response_regulator"/>
</dbReference>
<evidence type="ECO:0000259" key="3">
    <source>
        <dbReference type="PROSITE" id="PS50110"/>
    </source>
</evidence>
<dbReference type="EMBL" id="JABVEC010000006">
    <property type="protein sequence ID" value="MBC6466076.1"/>
    <property type="molecule type" value="Genomic_DNA"/>
</dbReference>
<dbReference type="SMART" id="SM00448">
    <property type="entry name" value="REC"/>
    <property type="match status" value="1"/>
</dbReference>
<reference evidence="4 5" key="1">
    <citation type="submission" date="2020-06" db="EMBL/GenBank/DDBJ databases">
        <title>Actinomadura xiongansis sp. nov., isolated from soil of Baiyangdian.</title>
        <authorList>
            <person name="Zhang X."/>
        </authorList>
    </citation>
    <scope>NUCLEOTIDE SEQUENCE [LARGE SCALE GENOMIC DNA]</scope>
    <source>
        <strain evidence="4 5">HBUM206468</strain>
    </source>
</reference>
<protein>
    <submittedName>
        <fullName evidence="4">Response regulator transcription factor</fullName>
    </submittedName>
</protein>
<comment type="caution">
    <text evidence="4">The sequence shown here is derived from an EMBL/GenBank/DDBJ whole genome shotgun (WGS) entry which is preliminary data.</text>
</comment>